<keyword evidence="2" id="KW-1185">Reference proteome</keyword>
<gene>
    <name evidence="1" type="ORF">LECACI_7A004332</name>
</gene>
<reference evidence="1" key="1">
    <citation type="submission" date="2023-11" db="EMBL/GenBank/DDBJ databases">
        <authorList>
            <person name="Alioto T."/>
            <person name="Alioto T."/>
            <person name="Gomez Garrido J."/>
        </authorList>
    </citation>
    <scope>NUCLEOTIDE SEQUENCE</scope>
</reference>
<dbReference type="EMBL" id="CAVMBE010000023">
    <property type="protein sequence ID" value="CAK4007185.1"/>
    <property type="molecule type" value="Genomic_DNA"/>
</dbReference>
<evidence type="ECO:0000313" key="2">
    <source>
        <dbReference type="Proteomes" id="UP001296104"/>
    </source>
</evidence>
<dbReference type="Gene3D" id="1.10.489.10">
    <property type="entry name" value="Chloroperoxidase-like"/>
    <property type="match status" value="1"/>
</dbReference>
<name>A0AAI8YYI1_9PEZI</name>
<sequence>MATDLGGFLAYYGALVDGDGAGWEIGGLPHTGIAGSHGNYEADSSPLKSDLNYTANYNLEVLRAFRKDRFYESIAKNPDFTYNPFAGVLNPESVLNRDVLKSFIAISGPEDNLKWTPGYEKIPDN</sequence>
<dbReference type="InterPro" id="IPR036851">
    <property type="entry name" value="Chloroperoxidase-like_sf"/>
</dbReference>
<dbReference type="AlphaFoldDB" id="A0AAI8YYI1"/>
<evidence type="ECO:0000313" key="1">
    <source>
        <dbReference type="EMBL" id="CAK4007185.1"/>
    </source>
</evidence>
<proteinExistence type="predicted"/>
<comment type="caution">
    <text evidence="1">The sequence shown here is derived from an EMBL/GenBank/DDBJ whole genome shotgun (WGS) entry which is preliminary data.</text>
</comment>
<organism evidence="1 2">
    <name type="scientific">Lecanosticta acicola</name>
    <dbReference type="NCBI Taxonomy" id="111012"/>
    <lineage>
        <taxon>Eukaryota</taxon>
        <taxon>Fungi</taxon>
        <taxon>Dikarya</taxon>
        <taxon>Ascomycota</taxon>
        <taxon>Pezizomycotina</taxon>
        <taxon>Dothideomycetes</taxon>
        <taxon>Dothideomycetidae</taxon>
        <taxon>Mycosphaerellales</taxon>
        <taxon>Mycosphaerellaceae</taxon>
        <taxon>Lecanosticta</taxon>
    </lineage>
</organism>
<dbReference type="GO" id="GO:0004601">
    <property type="term" value="F:peroxidase activity"/>
    <property type="evidence" value="ECO:0007669"/>
    <property type="project" value="InterPro"/>
</dbReference>
<accession>A0AAI8YYI1</accession>
<protein>
    <submittedName>
        <fullName evidence="1">Related to oxidase</fullName>
    </submittedName>
</protein>
<dbReference type="Proteomes" id="UP001296104">
    <property type="component" value="Unassembled WGS sequence"/>
</dbReference>